<dbReference type="Pfam" id="PF18738">
    <property type="entry name" value="HEPN_DZIP3"/>
    <property type="match status" value="1"/>
</dbReference>
<evidence type="ECO:0000313" key="3">
    <source>
        <dbReference type="Proteomes" id="UP001159405"/>
    </source>
</evidence>
<comment type="caution">
    <text evidence="2">The sequence shown here is derived from an EMBL/GenBank/DDBJ whole genome shotgun (WGS) entry which is preliminary data.</text>
</comment>
<dbReference type="PANTHER" id="PTHR46844:SF1">
    <property type="entry name" value="SLR5058 PROTEIN"/>
    <property type="match status" value="1"/>
</dbReference>
<keyword evidence="3" id="KW-1185">Reference proteome</keyword>
<reference evidence="2 3" key="1">
    <citation type="submission" date="2022-05" db="EMBL/GenBank/DDBJ databases">
        <authorList>
            <consortium name="Genoscope - CEA"/>
            <person name="William W."/>
        </authorList>
    </citation>
    <scope>NUCLEOTIDE SEQUENCE [LARGE SCALE GENOMIC DNA]</scope>
</reference>
<dbReference type="PANTHER" id="PTHR46844">
    <property type="entry name" value="SLR5058 PROTEIN"/>
    <property type="match status" value="1"/>
</dbReference>
<dbReference type="Proteomes" id="UP001159405">
    <property type="component" value="Unassembled WGS sequence"/>
</dbReference>
<feature type="domain" description="DZIP3-like HEPN" evidence="1">
    <location>
        <begin position="44"/>
        <end position="188"/>
    </location>
</feature>
<protein>
    <recommendedName>
        <fullName evidence="1">DZIP3-like HEPN domain-containing protein</fullName>
    </recommendedName>
</protein>
<proteinExistence type="predicted"/>
<dbReference type="InterPro" id="IPR041249">
    <property type="entry name" value="HEPN_DZIP3"/>
</dbReference>
<organism evidence="2 3">
    <name type="scientific">Porites lobata</name>
    <dbReference type="NCBI Taxonomy" id="104759"/>
    <lineage>
        <taxon>Eukaryota</taxon>
        <taxon>Metazoa</taxon>
        <taxon>Cnidaria</taxon>
        <taxon>Anthozoa</taxon>
        <taxon>Hexacorallia</taxon>
        <taxon>Scleractinia</taxon>
        <taxon>Fungiina</taxon>
        <taxon>Poritidae</taxon>
        <taxon>Porites</taxon>
    </lineage>
</organism>
<dbReference type="EMBL" id="CALNXK010000260">
    <property type="protein sequence ID" value="CAH3179624.1"/>
    <property type="molecule type" value="Genomic_DNA"/>
</dbReference>
<accession>A0ABN8RM31</accession>
<sequence length="236" mass="26378">MAVASPTFPTSRETTNYARLCALLVDVGSQVLRETFDRIRPRGRLDTVLGTPPTSDTLKSLLKKKVVNPSQWSSLYPAIKSSVSSEKFDITLLMVLLRNICGLTPPAAGWDKLPAPTDVSCEDDLARIKCYRNKVYGHAAQASVDDANFSNYWLEIRDTLVRLGGADYEAAIDVLKYDCMDPVLEEQYIEMLKQWKVDEDCLKDKLNIVEAKVDNVQASVNNVEAKVDDFQAVVDR</sequence>
<evidence type="ECO:0000259" key="1">
    <source>
        <dbReference type="Pfam" id="PF18738"/>
    </source>
</evidence>
<feature type="non-terminal residue" evidence="2">
    <location>
        <position position="236"/>
    </location>
</feature>
<name>A0ABN8RM31_9CNID</name>
<evidence type="ECO:0000313" key="2">
    <source>
        <dbReference type="EMBL" id="CAH3179624.1"/>
    </source>
</evidence>
<gene>
    <name evidence="2" type="ORF">PLOB_00022326</name>
</gene>